<sequence>MIGNFKLEGKIVPSEVTVGILQQAMQQSENKKFIIDGFPRNEENLATFEKTVKVEPEFVLFFDCPEEELKRRLLNRNQGRADDNPVTIEKRLKVFKESTLPVINYYSSKGKVQKINAQRSVEQVFDDIRNVFSKLNPGSRLRFNKKHPGLTLIFLLLLLSFNSSL</sequence>
<dbReference type="GO" id="GO:0005524">
    <property type="term" value="F:ATP binding"/>
    <property type="evidence" value="ECO:0007669"/>
    <property type="project" value="InterPro"/>
</dbReference>
<evidence type="ECO:0000256" key="2">
    <source>
        <dbReference type="ARBA" id="ARBA00012955"/>
    </source>
</evidence>
<dbReference type="Proteomes" id="UP001162972">
    <property type="component" value="Chromosome 17"/>
</dbReference>
<name>A0AAD6KEM5_9ROSI</name>
<accession>A0AAD6KEM5</accession>
<dbReference type="EC" id="2.7.4.3" evidence="2"/>
<dbReference type="Gene3D" id="3.40.50.300">
    <property type="entry name" value="P-loop containing nucleotide triphosphate hydrolases"/>
    <property type="match status" value="1"/>
</dbReference>
<comment type="similarity">
    <text evidence="1 7">Belongs to the adenylate kinase family.</text>
</comment>
<proteinExistence type="inferred from homology"/>
<organism evidence="8 9">
    <name type="scientific">Salix udensis</name>
    <dbReference type="NCBI Taxonomy" id="889485"/>
    <lineage>
        <taxon>Eukaryota</taxon>
        <taxon>Viridiplantae</taxon>
        <taxon>Streptophyta</taxon>
        <taxon>Embryophyta</taxon>
        <taxon>Tracheophyta</taxon>
        <taxon>Spermatophyta</taxon>
        <taxon>Magnoliopsida</taxon>
        <taxon>eudicotyledons</taxon>
        <taxon>Gunneridae</taxon>
        <taxon>Pentapetalae</taxon>
        <taxon>rosids</taxon>
        <taxon>fabids</taxon>
        <taxon>Malpighiales</taxon>
        <taxon>Salicaceae</taxon>
        <taxon>Saliceae</taxon>
        <taxon>Salix</taxon>
    </lineage>
</organism>
<comment type="caution">
    <text evidence="8">The sequence shown here is derived from an EMBL/GenBank/DDBJ whole genome shotgun (WGS) entry which is preliminary data.</text>
</comment>
<evidence type="ECO:0000256" key="1">
    <source>
        <dbReference type="ARBA" id="ARBA00007220"/>
    </source>
</evidence>
<dbReference type="AlphaFoldDB" id="A0AAD6KEM5"/>
<dbReference type="InterPro" id="IPR000850">
    <property type="entry name" value="Adenylat/UMP-CMP_kin"/>
</dbReference>
<reference evidence="8 9" key="1">
    <citation type="journal article" date="2023" name="Int. J. Mol. Sci.">
        <title>De Novo Assembly and Annotation of 11 Diverse Shrub Willow (Salix) Genomes Reveals Novel Gene Organization in Sex-Linked Regions.</title>
        <authorList>
            <person name="Hyden B."/>
            <person name="Feng K."/>
            <person name="Yates T.B."/>
            <person name="Jawdy S."/>
            <person name="Cereghino C."/>
            <person name="Smart L.B."/>
            <person name="Muchero W."/>
        </authorList>
    </citation>
    <scope>NUCLEOTIDE SEQUENCE [LARGE SCALE GENOMIC DNA]</scope>
    <source>
        <tissue evidence="8">Shoot tip</tissue>
    </source>
</reference>
<evidence type="ECO:0000256" key="6">
    <source>
        <dbReference type="ARBA" id="ARBA00031517"/>
    </source>
</evidence>
<dbReference type="InterPro" id="IPR033690">
    <property type="entry name" value="Adenylat_kinase_CS"/>
</dbReference>
<evidence type="ECO:0000256" key="5">
    <source>
        <dbReference type="ARBA" id="ARBA00022777"/>
    </source>
</evidence>
<keyword evidence="5 7" id="KW-0418">Kinase</keyword>
<keyword evidence="9" id="KW-1185">Reference proteome</keyword>
<dbReference type="PRINTS" id="PR00094">
    <property type="entry name" value="ADENYLTKNASE"/>
</dbReference>
<dbReference type="GO" id="GO:0004017">
    <property type="term" value="F:AMP kinase activity"/>
    <property type="evidence" value="ECO:0007669"/>
    <property type="project" value="UniProtKB-EC"/>
</dbReference>
<evidence type="ECO:0000313" key="8">
    <source>
        <dbReference type="EMBL" id="KAJ6420907.1"/>
    </source>
</evidence>
<dbReference type="PANTHER" id="PTHR23359">
    <property type="entry name" value="NUCLEOTIDE KINASE"/>
    <property type="match status" value="1"/>
</dbReference>
<evidence type="ECO:0000256" key="4">
    <source>
        <dbReference type="ARBA" id="ARBA00022741"/>
    </source>
</evidence>
<dbReference type="PROSITE" id="PS00113">
    <property type="entry name" value="ADENYLATE_KINASE"/>
    <property type="match status" value="1"/>
</dbReference>
<evidence type="ECO:0000256" key="3">
    <source>
        <dbReference type="ARBA" id="ARBA00022679"/>
    </source>
</evidence>
<keyword evidence="3 7" id="KW-0808">Transferase</keyword>
<dbReference type="CDD" id="cd01428">
    <property type="entry name" value="ADK"/>
    <property type="match status" value="1"/>
</dbReference>
<dbReference type="Pfam" id="PF00406">
    <property type="entry name" value="ADK"/>
    <property type="match status" value="1"/>
</dbReference>
<protein>
    <recommendedName>
        <fullName evidence="2">adenylate kinase</fullName>
        <ecNumber evidence="2">2.7.4.3</ecNumber>
    </recommendedName>
    <alternativeName>
        <fullName evidence="6">ATP:AMP phosphotransferase</fullName>
    </alternativeName>
</protein>
<keyword evidence="4" id="KW-0547">Nucleotide-binding</keyword>
<dbReference type="InterPro" id="IPR027417">
    <property type="entry name" value="P-loop_NTPase"/>
</dbReference>
<dbReference type="EMBL" id="JAPFFJ010000008">
    <property type="protein sequence ID" value="KAJ6420907.1"/>
    <property type="molecule type" value="Genomic_DNA"/>
</dbReference>
<evidence type="ECO:0000313" key="9">
    <source>
        <dbReference type="Proteomes" id="UP001162972"/>
    </source>
</evidence>
<evidence type="ECO:0000256" key="7">
    <source>
        <dbReference type="RuleBase" id="RU003330"/>
    </source>
</evidence>
<dbReference type="SUPFAM" id="SSF52540">
    <property type="entry name" value="P-loop containing nucleoside triphosphate hydrolases"/>
    <property type="match status" value="1"/>
</dbReference>
<dbReference type="HAMAP" id="MF_00235">
    <property type="entry name" value="Adenylate_kinase_Adk"/>
    <property type="match status" value="1"/>
</dbReference>
<gene>
    <name evidence="8" type="ORF">OIU84_028313</name>
</gene>